<keyword evidence="2" id="KW-1185">Reference proteome</keyword>
<accession>A0ABR5KS84</accession>
<evidence type="ECO:0000313" key="2">
    <source>
        <dbReference type="Proteomes" id="UP000037943"/>
    </source>
</evidence>
<name>A0ABR5KS84_PSEAV</name>
<proteinExistence type="predicted"/>
<dbReference type="Proteomes" id="UP000037943">
    <property type="component" value="Unassembled WGS sequence"/>
</dbReference>
<comment type="caution">
    <text evidence="1">The sequence shown here is derived from an EMBL/GenBank/DDBJ whole genome shotgun (WGS) entry which is preliminary data.</text>
</comment>
<dbReference type="EMBL" id="LGLK01000057">
    <property type="protein sequence ID" value="KPC17675.1"/>
    <property type="molecule type" value="Genomic_DNA"/>
</dbReference>
<organism evidence="1 2">
    <name type="scientific">Pseudomonas amygdali pv. lachrymans</name>
    <name type="common">Pseudomonas syringae pv. lachrymans</name>
    <dbReference type="NCBI Taxonomy" id="53707"/>
    <lineage>
        <taxon>Bacteria</taxon>
        <taxon>Pseudomonadati</taxon>
        <taxon>Pseudomonadota</taxon>
        <taxon>Gammaproteobacteria</taxon>
        <taxon>Pseudomonadales</taxon>
        <taxon>Pseudomonadaceae</taxon>
        <taxon>Pseudomonas</taxon>
        <taxon>Pseudomonas amygdali</taxon>
    </lineage>
</organism>
<evidence type="ECO:0000313" key="1">
    <source>
        <dbReference type="EMBL" id="KPC17675.1"/>
    </source>
</evidence>
<protein>
    <submittedName>
        <fullName evidence="1">Uncharacterized protein</fullName>
    </submittedName>
</protein>
<gene>
    <name evidence="1" type="ORF">AC499_0877</name>
</gene>
<reference evidence="1 2" key="1">
    <citation type="submission" date="2015-07" db="EMBL/GenBank/DDBJ databases">
        <authorList>
            <person name="O'Brien H.E."/>
            <person name="Thakur S."/>
            <person name="Gong Y."/>
            <person name="Wang P.W."/>
            <person name="Guttman D.S."/>
        </authorList>
    </citation>
    <scope>NUCLEOTIDE SEQUENCE [LARGE SCALE GENOMIC DNA]</scope>
    <source>
        <strain evidence="1 2">107</strain>
    </source>
</reference>
<sequence length="372" mass="41666">MRQNYFDAHYLIDSMVTLGGSITPEDQVPPTFWSRVNDILVDLFSGRCPVESGLTFVRGLSKLKVLEQMAFNLRTGFEAMSGHYLESQYGEEEADAFVRMVNTLIADDPKILARPRTLHLLAMAKYLEDSAGCYRLDLEVLKDRIKTNNRFIEDIGSIVNPLINALMDTPDDVRTRAMIEKLADPLYDLIKQLSSAPGISKVNDFLTNLSWLGNDRIMVGEFSSDHPISLCNPKRLGELVTCLVADQFMALHKSLNSPVSSISVSYEKAGKLVELMRASTEAGERQRAMTTLFCALLASHHYMVTSPYGEGPLVASTLLDLYPEVDIQQAEATMKKRHGMKLTLYIRDQHRNDLGKLGSRSRDDLFGHDLGL</sequence>
<reference evidence="1 2" key="2">
    <citation type="submission" date="2015-10" db="EMBL/GenBank/DDBJ databases">
        <title>Comparative genomics and high-throughput reverse genetic screens identify a new phytobacterial MAMP and an Arabidopsis receptor required for immune elicitation.</title>
        <authorList>
            <person name="Mott G.A."/>
            <person name="Thakur S."/>
            <person name="Wang P.W."/>
            <person name="Desveaux D."/>
            <person name="Guttman D.S."/>
        </authorList>
    </citation>
    <scope>NUCLEOTIDE SEQUENCE [LARGE SCALE GENOMIC DNA]</scope>
    <source>
        <strain evidence="1 2">107</strain>
    </source>
</reference>